<reference evidence="1 2" key="1">
    <citation type="submission" date="2017-09" db="EMBL/GenBank/DDBJ databases">
        <title>Genomic, metabolic, and phenotypic characteristics of bacterial isolates from the natural microbiome of the model nematode Caenorhabditis elegans.</title>
        <authorList>
            <person name="Zimmermann J."/>
            <person name="Obeng N."/>
            <person name="Yang W."/>
            <person name="Obeng O."/>
            <person name="Kissoyan K."/>
            <person name="Pees B."/>
            <person name="Dirksen P."/>
            <person name="Hoppner M."/>
            <person name="Franke A."/>
            <person name="Rosenstiel P."/>
            <person name="Leippe M."/>
            <person name="Dierking K."/>
            <person name="Kaleta C."/>
            <person name="Schulenburg H."/>
        </authorList>
    </citation>
    <scope>NUCLEOTIDE SEQUENCE [LARGE SCALE GENOMIC DNA]</scope>
    <source>
        <strain evidence="1 2">MYb73</strain>
    </source>
</reference>
<protein>
    <recommendedName>
        <fullName evidence="3">SCP2 domain-containing protein</fullName>
    </recommendedName>
</protein>
<sequence>MQTQAMPARDAGGALLAQRFRDSALSFSRPRQVDMDLLVRFGAHPVLVRIRDGRVMAAEVPAAPLPSCDVAMQASETAWSHFWQAVPDAGWHDIFALAKRGELRIDGNLQPLMAHLQFVKDLLASAREVRA</sequence>
<dbReference type="RefSeq" id="WP_105237762.1">
    <property type="nucleotide sequence ID" value="NZ_CP023270.1"/>
</dbReference>
<dbReference type="Proteomes" id="UP000239477">
    <property type="component" value="Chromosome"/>
</dbReference>
<dbReference type="OrthoDB" id="8656051at2"/>
<evidence type="ECO:0000313" key="1">
    <source>
        <dbReference type="EMBL" id="AVJ26750.1"/>
    </source>
</evidence>
<dbReference type="AlphaFoldDB" id="A0A2S0I3Y9"/>
<organism evidence="1 2">
    <name type="scientific">Achromobacter spanius</name>
    <dbReference type="NCBI Taxonomy" id="217203"/>
    <lineage>
        <taxon>Bacteria</taxon>
        <taxon>Pseudomonadati</taxon>
        <taxon>Pseudomonadota</taxon>
        <taxon>Betaproteobacteria</taxon>
        <taxon>Burkholderiales</taxon>
        <taxon>Alcaligenaceae</taxon>
        <taxon>Achromobacter</taxon>
    </lineage>
</organism>
<dbReference type="EMBL" id="CP023270">
    <property type="protein sequence ID" value="AVJ26750.1"/>
    <property type="molecule type" value="Genomic_DNA"/>
</dbReference>
<accession>A0A2S0I3Y9</accession>
<keyword evidence="2" id="KW-1185">Reference proteome</keyword>
<evidence type="ECO:0008006" key="3">
    <source>
        <dbReference type="Google" id="ProtNLM"/>
    </source>
</evidence>
<proteinExistence type="predicted"/>
<gene>
    <name evidence="1" type="ORF">CLM73_06255</name>
</gene>
<evidence type="ECO:0000313" key="2">
    <source>
        <dbReference type="Proteomes" id="UP000239477"/>
    </source>
</evidence>
<name>A0A2S0I3Y9_9BURK</name>